<feature type="domain" description="ABC transporter" evidence="5">
    <location>
        <begin position="2"/>
        <end position="235"/>
    </location>
</feature>
<evidence type="ECO:0000256" key="4">
    <source>
        <dbReference type="ARBA" id="ARBA00022840"/>
    </source>
</evidence>
<dbReference type="GO" id="GO:0015697">
    <property type="term" value="P:quaternary ammonium group transport"/>
    <property type="evidence" value="ECO:0007669"/>
    <property type="project" value="UniProtKB-ARBA"/>
</dbReference>
<evidence type="ECO:0000256" key="1">
    <source>
        <dbReference type="ARBA" id="ARBA00005417"/>
    </source>
</evidence>
<dbReference type="Gene3D" id="3.40.50.300">
    <property type="entry name" value="P-loop containing nucleotide triphosphate hydrolases"/>
    <property type="match status" value="1"/>
</dbReference>
<evidence type="ECO:0000256" key="3">
    <source>
        <dbReference type="ARBA" id="ARBA00022741"/>
    </source>
</evidence>
<evidence type="ECO:0000259" key="5">
    <source>
        <dbReference type="PROSITE" id="PS50893"/>
    </source>
</evidence>
<organism evidence="6 7">
    <name type="scientific">Runella aurantiaca</name>
    <dbReference type="NCBI Taxonomy" id="2282308"/>
    <lineage>
        <taxon>Bacteria</taxon>
        <taxon>Pseudomonadati</taxon>
        <taxon>Bacteroidota</taxon>
        <taxon>Cytophagia</taxon>
        <taxon>Cytophagales</taxon>
        <taxon>Spirosomataceae</taxon>
        <taxon>Runella</taxon>
    </lineage>
</organism>
<protein>
    <submittedName>
        <fullName evidence="6">ABC transporter ATP-binding protein</fullName>
    </submittedName>
</protein>
<dbReference type="InterPro" id="IPR017871">
    <property type="entry name" value="ABC_transporter-like_CS"/>
</dbReference>
<evidence type="ECO:0000256" key="2">
    <source>
        <dbReference type="ARBA" id="ARBA00022448"/>
    </source>
</evidence>
<dbReference type="SUPFAM" id="SSF52540">
    <property type="entry name" value="P-loop containing nucleoside triphosphate hydrolases"/>
    <property type="match status" value="1"/>
</dbReference>
<keyword evidence="7" id="KW-1185">Reference proteome</keyword>
<dbReference type="EMBL" id="QPIW01000040">
    <property type="protein sequence ID" value="RDB02570.1"/>
    <property type="molecule type" value="Genomic_DNA"/>
</dbReference>
<keyword evidence="2" id="KW-0813">Transport</keyword>
<comment type="similarity">
    <text evidence="1">Belongs to the ABC transporter superfamily.</text>
</comment>
<dbReference type="SMART" id="SM00382">
    <property type="entry name" value="AAA"/>
    <property type="match status" value="1"/>
</dbReference>
<accession>A0A369I108</accession>
<reference evidence="6 7" key="1">
    <citation type="submission" date="2018-07" db="EMBL/GenBank/DDBJ databases">
        <title>Genome analysis of Runella aurantiaca.</title>
        <authorList>
            <person name="Yang X."/>
        </authorList>
    </citation>
    <scope>NUCLEOTIDE SEQUENCE [LARGE SCALE GENOMIC DNA]</scope>
    <source>
        <strain evidence="6 7">YX9</strain>
    </source>
</reference>
<dbReference type="PROSITE" id="PS50893">
    <property type="entry name" value="ABC_TRANSPORTER_2"/>
    <property type="match status" value="1"/>
</dbReference>
<evidence type="ECO:0000313" key="7">
    <source>
        <dbReference type="Proteomes" id="UP000253141"/>
    </source>
</evidence>
<dbReference type="GO" id="GO:0005524">
    <property type="term" value="F:ATP binding"/>
    <property type="evidence" value="ECO:0007669"/>
    <property type="project" value="UniProtKB-KW"/>
</dbReference>
<dbReference type="PANTHER" id="PTHR43117">
    <property type="entry name" value="OSMOPROTECTANT IMPORT ATP-BINDING PROTEIN OSMV"/>
    <property type="match status" value="1"/>
</dbReference>
<dbReference type="RefSeq" id="WP_114464323.1">
    <property type="nucleotide sequence ID" value="NZ_QPIW01000040.1"/>
</dbReference>
<dbReference type="PROSITE" id="PS00211">
    <property type="entry name" value="ABC_TRANSPORTER_1"/>
    <property type="match status" value="1"/>
</dbReference>
<proteinExistence type="inferred from homology"/>
<dbReference type="AlphaFoldDB" id="A0A369I108"/>
<name>A0A369I108_9BACT</name>
<comment type="caution">
    <text evidence="6">The sequence shown here is derived from an EMBL/GenBank/DDBJ whole genome shotgun (WGS) entry which is preliminary data.</text>
</comment>
<gene>
    <name evidence="6" type="ORF">DVG78_28040</name>
</gene>
<evidence type="ECO:0000313" key="6">
    <source>
        <dbReference type="EMBL" id="RDB02570.1"/>
    </source>
</evidence>
<dbReference type="Proteomes" id="UP000253141">
    <property type="component" value="Unassembled WGS sequence"/>
</dbReference>
<dbReference type="Pfam" id="PF00005">
    <property type="entry name" value="ABC_tran"/>
    <property type="match status" value="1"/>
</dbReference>
<dbReference type="PANTHER" id="PTHR43117:SF5">
    <property type="entry name" value="GLYCINE BETAINE UPTAKE SYSTEM ATP-BINDING PROTEIN YEHX"/>
    <property type="match status" value="1"/>
</dbReference>
<dbReference type="InterPro" id="IPR027417">
    <property type="entry name" value="P-loop_NTPase"/>
</dbReference>
<dbReference type="GO" id="GO:0016887">
    <property type="term" value="F:ATP hydrolysis activity"/>
    <property type="evidence" value="ECO:0007669"/>
    <property type="project" value="InterPro"/>
</dbReference>
<dbReference type="OrthoDB" id="9782239at2"/>
<dbReference type="InterPro" id="IPR003439">
    <property type="entry name" value="ABC_transporter-like_ATP-bd"/>
</dbReference>
<keyword evidence="4 6" id="KW-0067">ATP-binding</keyword>
<sequence length="320" mass="35939">MIKAQNLTKTFNNHRVVNDISFEIAEGRTMVFLGTSGCGKTTTLRMLNRLINPTSGSVYINGKNICNQVPEQLRRSIGYVLQHNSLFPHYSVLENIAVVPQLLKWDKRLIRNRAIELMEKLHLSKKLLNAYPRQLSGGEAQRVNIARALVAKPPILLMDEPFSALDTITRLAIRQEFTALDELKDKTIVMVTHDVQEAFEMADIVCLMDKGRIIQQGKPADLLFHPTNDFVRDFLSDSFLQLALTVTHLVAVWPYLTAAVSTHSVQINLSVNATIAKALTSVKDKNNWDAVISITNGTEQKTTSWAGLLQAYAHYKKESL</sequence>
<keyword evidence="3" id="KW-0547">Nucleotide-binding</keyword>
<dbReference type="FunFam" id="3.40.50.300:FF:000425">
    <property type="entry name" value="Probable ABC transporter, ATP-binding subunit"/>
    <property type="match status" value="1"/>
</dbReference>
<dbReference type="InterPro" id="IPR003593">
    <property type="entry name" value="AAA+_ATPase"/>
</dbReference>